<evidence type="ECO:0000313" key="3">
    <source>
        <dbReference type="Proteomes" id="UP001408789"/>
    </source>
</evidence>
<sequence>MNEQRMYGNGMFPPGASRLKQNETESLHHPAKRPPPPPPPPRATAVTPSAAVKTSMTSSKQQLLAGYMAHEFRTKGTVLGQELEADRAVTTEMTAAPVNGNERYREITSLIMMKSDGGAHIPGVVNPAQLARWIQM</sequence>
<feature type="compositionally biased region" description="Low complexity" evidence="1">
    <location>
        <begin position="43"/>
        <end position="52"/>
    </location>
</feature>
<name>A0AAP0GS49_9ASTR</name>
<dbReference type="EMBL" id="JBCNJP010000023">
    <property type="protein sequence ID" value="KAK9058409.1"/>
    <property type="molecule type" value="Genomic_DNA"/>
</dbReference>
<keyword evidence="3" id="KW-1185">Reference proteome</keyword>
<evidence type="ECO:0000256" key="1">
    <source>
        <dbReference type="SAM" id="MobiDB-lite"/>
    </source>
</evidence>
<reference evidence="2 3" key="1">
    <citation type="submission" date="2024-04" db="EMBL/GenBank/DDBJ databases">
        <title>The reference genome of an endangered Asteraceae, Deinandra increscens subsp. villosa, native to the Central Coast of California.</title>
        <authorList>
            <person name="Guilliams M."/>
            <person name="Hasenstab-Lehman K."/>
            <person name="Meyer R."/>
            <person name="Mcevoy S."/>
        </authorList>
    </citation>
    <scope>NUCLEOTIDE SEQUENCE [LARGE SCALE GENOMIC DNA]</scope>
    <source>
        <tissue evidence="2">Leaf</tissue>
    </source>
</reference>
<accession>A0AAP0GS49</accession>
<feature type="compositionally biased region" description="Pro residues" evidence="1">
    <location>
        <begin position="33"/>
        <end position="42"/>
    </location>
</feature>
<dbReference type="PANTHER" id="PTHR34657:SF4">
    <property type="entry name" value="EMBRYO SAC DEVELOPMENT ARREST 6"/>
    <property type="match status" value="1"/>
</dbReference>
<feature type="region of interest" description="Disordered" evidence="1">
    <location>
        <begin position="1"/>
        <end position="56"/>
    </location>
</feature>
<proteinExistence type="predicted"/>
<dbReference type="Proteomes" id="UP001408789">
    <property type="component" value="Unassembled WGS sequence"/>
</dbReference>
<gene>
    <name evidence="2" type="ORF">SSX86_023251</name>
</gene>
<organism evidence="2 3">
    <name type="scientific">Deinandra increscens subsp. villosa</name>
    <dbReference type="NCBI Taxonomy" id="3103831"/>
    <lineage>
        <taxon>Eukaryota</taxon>
        <taxon>Viridiplantae</taxon>
        <taxon>Streptophyta</taxon>
        <taxon>Embryophyta</taxon>
        <taxon>Tracheophyta</taxon>
        <taxon>Spermatophyta</taxon>
        <taxon>Magnoliopsida</taxon>
        <taxon>eudicotyledons</taxon>
        <taxon>Gunneridae</taxon>
        <taxon>Pentapetalae</taxon>
        <taxon>asterids</taxon>
        <taxon>campanulids</taxon>
        <taxon>Asterales</taxon>
        <taxon>Asteraceae</taxon>
        <taxon>Asteroideae</taxon>
        <taxon>Heliantheae alliance</taxon>
        <taxon>Madieae</taxon>
        <taxon>Madiinae</taxon>
        <taxon>Deinandra</taxon>
    </lineage>
</organism>
<protein>
    <submittedName>
        <fullName evidence="2">Uncharacterized protein</fullName>
    </submittedName>
</protein>
<dbReference type="PANTHER" id="PTHR34657">
    <property type="entry name" value="EMBRYO SAC DEVELOPMENT ARREST 6"/>
    <property type="match status" value="1"/>
</dbReference>
<comment type="caution">
    <text evidence="2">The sequence shown here is derived from an EMBL/GenBank/DDBJ whole genome shotgun (WGS) entry which is preliminary data.</text>
</comment>
<dbReference type="AlphaFoldDB" id="A0AAP0GS49"/>
<evidence type="ECO:0000313" key="2">
    <source>
        <dbReference type="EMBL" id="KAK9058409.1"/>
    </source>
</evidence>